<evidence type="ECO:0000256" key="3">
    <source>
        <dbReference type="SAM" id="MobiDB-lite"/>
    </source>
</evidence>
<reference evidence="5" key="1">
    <citation type="submission" date="2022-07" db="EMBL/GenBank/DDBJ databases">
        <title>Phylogenomic reconstructions and comparative analyses of Kickxellomycotina fungi.</title>
        <authorList>
            <person name="Reynolds N.K."/>
            <person name="Stajich J.E."/>
            <person name="Barry K."/>
            <person name="Grigoriev I.V."/>
            <person name="Crous P."/>
            <person name="Smith M.E."/>
        </authorList>
    </citation>
    <scope>NUCLEOTIDE SEQUENCE</scope>
    <source>
        <strain evidence="5">RSA 567</strain>
    </source>
</reference>
<name>A0A9W8B7S3_9FUNG</name>
<feature type="transmembrane region" description="Helical" evidence="4">
    <location>
        <begin position="6"/>
        <end position="27"/>
    </location>
</feature>
<protein>
    <recommendedName>
        <fullName evidence="2">N-acetylglucosaminylphosphatidylinositol deacetylase</fullName>
        <ecNumber evidence="2">3.5.1.89</ecNumber>
    </recommendedName>
</protein>
<dbReference type="GO" id="GO:0000225">
    <property type="term" value="F:N-acetylglucosaminylphosphatidylinositol deacetylase activity"/>
    <property type="evidence" value="ECO:0007669"/>
    <property type="project" value="UniProtKB-EC"/>
</dbReference>
<dbReference type="Gene3D" id="3.40.50.10320">
    <property type="entry name" value="LmbE-like"/>
    <property type="match status" value="1"/>
</dbReference>
<evidence type="ECO:0000313" key="5">
    <source>
        <dbReference type="EMBL" id="KAJ1980117.1"/>
    </source>
</evidence>
<gene>
    <name evidence="5" type="primary">GPI12</name>
    <name evidence="5" type="ORF">H4R34_002575</name>
</gene>
<evidence type="ECO:0000256" key="1">
    <source>
        <dbReference type="ARBA" id="ARBA00006066"/>
    </source>
</evidence>
<dbReference type="GO" id="GO:0005783">
    <property type="term" value="C:endoplasmic reticulum"/>
    <property type="evidence" value="ECO:0007669"/>
    <property type="project" value="TreeGrafter"/>
</dbReference>
<evidence type="ECO:0000256" key="4">
    <source>
        <dbReference type="SAM" id="Phobius"/>
    </source>
</evidence>
<keyword evidence="4" id="KW-0472">Membrane</keyword>
<dbReference type="PANTHER" id="PTHR12993">
    <property type="entry name" value="N-ACETYLGLUCOSAMINYL-PHOSPHATIDYLINOSITOL DE-N-ACETYLASE-RELATED"/>
    <property type="match status" value="1"/>
</dbReference>
<keyword evidence="5" id="KW-0378">Hydrolase</keyword>
<sequence length="341" mass="37917">MILSTIWWLYSLLGALSACTYFALMYFPPKLTSSLIPVNSKAIPLAPDAETDTDTNVSASASTAVAGTPTATSATARKGKGKSQDFTPTEASASALASAPSTLRRALLVIAHPDDECMFFGPLLTGLRQWKNPDPDDPNPTVEMHVLCLSAGNYDKKGDVRKLELIRSCQTLGIDRKNIVIVDHVALPDDPKRVWDIRTVAQIVEKCVLERGIGSIFTFDSRGVSGHMNHIATYLGVQHMLGFSKPIRALKIPAYRLLSVSITRKYISIFDSMFSLSIANQSQLATIGIASSPDYLLFVSNWRHIHAARQAMFKHESQMVWFRYLYIFFSRYMVINTFERM</sequence>
<dbReference type="EC" id="3.5.1.89" evidence="2"/>
<comment type="similarity">
    <text evidence="1">Belongs to the PIGL family.</text>
</comment>
<organism evidence="5 6">
    <name type="scientific">Dimargaris verticillata</name>
    <dbReference type="NCBI Taxonomy" id="2761393"/>
    <lineage>
        <taxon>Eukaryota</taxon>
        <taxon>Fungi</taxon>
        <taxon>Fungi incertae sedis</taxon>
        <taxon>Zoopagomycota</taxon>
        <taxon>Kickxellomycotina</taxon>
        <taxon>Dimargaritomycetes</taxon>
        <taxon>Dimargaritales</taxon>
        <taxon>Dimargaritaceae</taxon>
        <taxon>Dimargaris</taxon>
    </lineage>
</organism>
<dbReference type="EMBL" id="JANBQB010000184">
    <property type="protein sequence ID" value="KAJ1980117.1"/>
    <property type="molecule type" value="Genomic_DNA"/>
</dbReference>
<dbReference type="OrthoDB" id="440160at2759"/>
<dbReference type="SUPFAM" id="SSF102588">
    <property type="entry name" value="LmbE-like"/>
    <property type="match status" value="1"/>
</dbReference>
<dbReference type="Proteomes" id="UP001151582">
    <property type="component" value="Unassembled WGS sequence"/>
</dbReference>
<dbReference type="InterPro" id="IPR024078">
    <property type="entry name" value="LmbE-like_dom_sf"/>
</dbReference>
<dbReference type="InterPro" id="IPR003737">
    <property type="entry name" value="GlcNAc_PI_deacetylase-related"/>
</dbReference>
<evidence type="ECO:0000313" key="6">
    <source>
        <dbReference type="Proteomes" id="UP001151582"/>
    </source>
</evidence>
<comment type="caution">
    <text evidence="5">The sequence shown here is derived from an EMBL/GenBank/DDBJ whole genome shotgun (WGS) entry which is preliminary data.</text>
</comment>
<dbReference type="PANTHER" id="PTHR12993:SF11">
    <property type="entry name" value="N-ACETYLGLUCOSAMINYL-PHOSPHATIDYLINOSITOL DE-N-ACETYLASE"/>
    <property type="match status" value="1"/>
</dbReference>
<keyword evidence="4" id="KW-1133">Transmembrane helix</keyword>
<dbReference type="AlphaFoldDB" id="A0A9W8B7S3"/>
<evidence type="ECO:0000256" key="2">
    <source>
        <dbReference type="ARBA" id="ARBA00012176"/>
    </source>
</evidence>
<accession>A0A9W8B7S3</accession>
<keyword evidence="6" id="KW-1185">Reference proteome</keyword>
<keyword evidence="4" id="KW-0812">Transmembrane</keyword>
<proteinExistence type="inferred from homology"/>
<dbReference type="Pfam" id="PF02585">
    <property type="entry name" value="PIG-L"/>
    <property type="match status" value="1"/>
</dbReference>
<feature type="region of interest" description="Disordered" evidence="3">
    <location>
        <begin position="48"/>
        <end position="91"/>
    </location>
</feature>
<feature type="compositionally biased region" description="Low complexity" evidence="3">
    <location>
        <begin position="54"/>
        <end position="76"/>
    </location>
</feature>